<dbReference type="Pfam" id="PF00169">
    <property type="entry name" value="PH"/>
    <property type="match status" value="1"/>
</dbReference>
<feature type="region of interest" description="Disordered" evidence="2">
    <location>
        <begin position="1739"/>
        <end position="1779"/>
    </location>
</feature>
<feature type="compositionally biased region" description="Basic and acidic residues" evidence="2">
    <location>
        <begin position="1269"/>
        <end position="1289"/>
    </location>
</feature>
<dbReference type="InterPro" id="IPR008936">
    <property type="entry name" value="Rho_GTPase_activation_prot"/>
</dbReference>
<dbReference type="SMART" id="SM00233">
    <property type="entry name" value="PH"/>
    <property type="match status" value="3"/>
</dbReference>
<protein>
    <submittedName>
        <fullName evidence="5">Neurofibromin</fullName>
    </submittedName>
</protein>
<dbReference type="Gene3D" id="2.30.29.30">
    <property type="entry name" value="Pleckstrin-homology domain (PH domain)/Phosphotyrosine-binding domain (PTB)"/>
    <property type="match status" value="1"/>
</dbReference>
<keyword evidence="1" id="KW-0343">GTPase activation</keyword>
<accession>A0AAV7ZLZ9</accession>
<evidence type="ECO:0000313" key="5">
    <source>
        <dbReference type="EMBL" id="KAJ3442355.1"/>
    </source>
</evidence>
<feature type="compositionally biased region" description="Low complexity" evidence="2">
    <location>
        <begin position="1748"/>
        <end position="1774"/>
    </location>
</feature>
<dbReference type="EMBL" id="JANTQA010000026">
    <property type="protein sequence ID" value="KAJ3442355.1"/>
    <property type="molecule type" value="Genomic_DNA"/>
</dbReference>
<dbReference type="InterPro" id="IPR011993">
    <property type="entry name" value="PH-like_dom_sf"/>
</dbReference>
<dbReference type="PANTHER" id="PTHR10194">
    <property type="entry name" value="RAS GTPASE-ACTIVATING PROTEINS"/>
    <property type="match status" value="1"/>
</dbReference>
<evidence type="ECO:0000259" key="4">
    <source>
        <dbReference type="PROSITE" id="PS50018"/>
    </source>
</evidence>
<feature type="compositionally biased region" description="Basic and acidic residues" evidence="2">
    <location>
        <begin position="2210"/>
        <end position="2270"/>
    </location>
</feature>
<sequence>MFKNKMNLDFEALLNSFVESWNELKPNKRISLKESHGILNSLPETTAEELEKEDPKEGKKKYFQIPKQLPDIPLYKFGSLRMYQNKKFRIKYFVLFRHTLTIYDKDPSVCQTANFGEIDLRVLVVNGNVDEESYGEEHLFQLITPEVSYLFQSACDEDKRSWLSYCSLPGLISSLFQRPTRESDLATFRQLITVFVCLNTNLEALSEEFHRHKNNTTKKDTFKQIMWICSVIKNCADLMATSKLWVELFLLKMLYFYYRTTKSFSRFVLAESTSITNPNLKFLDYNRFDILTILDDSSQERWIGLNNYKIGFVEPSKVSTIILRNSKSEEPLLLDDFKSFTLNSTELPTRSLGEFYKNLDYIKYFEIEQFQEKNFSAKNKIKKNQKIGILSTDLYFFKTTKKCIVQKVLPLKAIVFVQNGKVKTNCEYSYEIKTLENNKTNYYYITFSGGEIYREFKRHLTIYLTLALFSEPITTKMIKLQKQEISRTFLFIEKMISEQKQKIQKVESKYKNSKETKMEIINLKKTFIKSKQVKVFIKESYLIQKLRNEIQLNEMVNIRKQLLRIFGRLTYPNLKKNKFIVFYKKKYYQNNLEKQKLLFNQKLKSKYFFEILNNDIYPNKIKFKRQNFFETKENLEIIKLPKKSTIFIKKFDRKKQNARYNFLKLTKELYIKNEFKTQILQSSFKLNERMKKCYKLIEQNEKARRHSLQFPINKSGIINLYKTDVVEIKKITEYFVEIDSWGLLIYNPSFIFKPIEGIDLRQIKSIKKLNQDVNINEIICNERNHSQVNTNAKKIKKKPNRKKTINKKLLNTYSYEISFKDGNILIMNSDNEKELMEWVDVIELIKDFDFLNQQRNLNKKINERKEKYLKLIFWLKEEINSVYLKKYSLLTILQSLIKNKKKNKSKKHDTIEEIRNIKKKIKNIKYWYYKFFSEYARLNIKDKEDFQIRVLTFKDNTENNNEFISYKKGELFILLEKLKGDLLKVKNMENDTIGYITLKDIDLIKPSLPFHNENKNKNIKIAESFNELDNDYRIENKKREYQLLIINYLNNLSHNKLDSNYSHLTNEKIKKYPIFFKSKIQIKINNKFKKYLLIIIENNIFLTKLKKLQVMKINKLNCIIDYNKKSIQLKNQLLLEFGNENWDLIIKKNKAFNKLINILKIVFILNNLTRDNIDNIQYSRKQFIIINWVENEIDLYKLRINELFSVSTNKNLLKNKSTDIDKKMTLNNLWIKKLEQYRGLILSRLCRLDIIFQSKNKIGNDDKIDLENNQKEKNNLKKNEHKIPMKEGNDSLIIENDTDRRSGESGESGNNNNENDDNDKTDNDNNNDDDGNNNNNNNNNNNYYDDDNDNNNDDDDDDDNDDDGDDDEIEGKNITVDNRKRVFCFMGFNSENKQFLSVKSNVFLLLLEIHKTYYLVKNHENIIGKIPSNKFEIIQPEIQKSIVNETIKINARHENFNSLQVEKKFEENLNLLSNNAKKDKKTLQRNIYKYWEINFDNIYNYPVYWSGYVQSSFSKFSSIRFFEIRSWLLCIYPSENKNKIKEMIDLRELVYAIKIQKNKKHGCLIKALHFKYELFVNGKEELNKLIIVLNIIIDFCYFFINRNQENMQFNSYYNNKAIRLVRLNRIHNWILNEIDEIKHKKFSNNTLISYFTNYNEKSILTNLRNNNQILDDRIMHLEYWETRIVSSILNLKIITKSKSKNISFYGYCNKANSFYDEKNSKLTKFQKGDCFIIRQSLNDNNDNKNNDNDNNNDNNNNDNSNNNDNNESGYSSSSDSDEDSKEMILVENLSESKSMNKINIKYLTIVPKELCNHTNYFDFFNFKKLNKQFSFFYSKQQTDKFPPIYLKEELYYLQSNKKWINVYIELIGFNLYIFNSNKQFDLLKTINLEGVLIFNKFFYQNDHKDNNINNGVYLDNDYLLNCFEIITNDTSIKFSVSSEKIFLNWQNIFIQLSSFYNFNKLSNKRNYKPKLELTSNNALLTWVEEEITKTQEKKNKSLDKLEKLINNVIKIEDSKKINLIECKINILSLLISQLRNWRLPVLKRVLRLKNEATQSTLNRNTTCYLKNDYQLHKNIVLKRGQWLKVVNTLKETEQLVVSNDDRQYTIPKIYFLQLNPEVVVNKKDEIQVFRTPKKKKIKRKSFRLGARSLTKLRKMSSPTPLSDIYIKKKIKKKKKKKHYYQKVNNLNILNSRTQTKNFKERIINNQMNNEKMEKNKSNETKKQTERGMERGTGRKTEKETETETERETGRVTERVTGKEREREREREKEDKHNKLTLEKIYVKDFILKDHEFKFFKILLDNIDITDMDKTSKSFINISLGNDHTYQTTMKLLQIAIEKEINETVTQTTLFRGSNFASKMISYFTHKVANDYLKASISPVINEIIDYDTTFEIFENKLKEKEKNKLEGNLSKIKEFVLKILNSIFDHKHLFPLVLRDLAKMIERITTGKFPNAKYFSLSNFFFLRFICPSILVPSVYKITNKRPSSRSRRTLLLIIKTIQNIVNHVKFKEIELHELNTLITDLQPKINHFFDFLISDYHLANTLESKKLILIVGENAENDYIACNGNMLVNETFSLLKTDFVKISNDSIHSPCTEISKTELYFSIEMLYNLLSNPQFRNKITNQLNEDTNFKKEILTLFHLFK</sequence>
<reference evidence="5" key="1">
    <citation type="submission" date="2022-08" db="EMBL/GenBank/DDBJ databases">
        <title>Novel sulphate-reducing endosymbionts in the free-living metamonad Anaeramoeba.</title>
        <authorList>
            <person name="Jerlstrom-Hultqvist J."/>
            <person name="Cepicka I."/>
            <person name="Gallot-Lavallee L."/>
            <person name="Salas-Leiva D."/>
            <person name="Curtis B.A."/>
            <person name="Zahonova K."/>
            <person name="Pipaliya S."/>
            <person name="Dacks J."/>
            <person name="Roger A.J."/>
        </authorList>
    </citation>
    <scope>NUCLEOTIDE SEQUENCE</scope>
    <source>
        <strain evidence="5">Busselton2</strain>
    </source>
</reference>
<dbReference type="InterPro" id="IPR001849">
    <property type="entry name" value="PH_domain"/>
</dbReference>
<dbReference type="Proteomes" id="UP001146793">
    <property type="component" value="Unassembled WGS sequence"/>
</dbReference>
<feature type="compositionally biased region" description="Low complexity" evidence="2">
    <location>
        <begin position="1332"/>
        <end position="1343"/>
    </location>
</feature>
<dbReference type="InterPro" id="IPR039360">
    <property type="entry name" value="Ras_GTPase"/>
</dbReference>
<dbReference type="GO" id="GO:0005096">
    <property type="term" value="F:GTPase activator activity"/>
    <property type="evidence" value="ECO:0007669"/>
    <property type="project" value="UniProtKB-KW"/>
</dbReference>
<feature type="compositionally biased region" description="Acidic residues" evidence="2">
    <location>
        <begin position="1344"/>
        <end position="1369"/>
    </location>
</feature>
<feature type="region of interest" description="Disordered" evidence="2">
    <location>
        <begin position="1269"/>
        <end position="1373"/>
    </location>
</feature>
<dbReference type="PROSITE" id="PS50003">
    <property type="entry name" value="PH_DOMAIN"/>
    <property type="match status" value="2"/>
</dbReference>
<proteinExistence type="predicted"/>
<evidence type="ECO:0000256" key="2">
    <source>
        <dbReference type="SAM" id="MobiDB-lite"/>
    </source>
</evidence>
<feature type="domain" description="Ras-GAP" evidence="4">
    <location>
        <begin position="2306"/>
        <end position="2503"/>
    </location>
</feature>
<dbReference type="InterPro" id="IPR001936">
    <property type="entry name" value="RasGAP_dom"/>
</dbReference>
<dbReference type="SUPFAM" id="SSF48350">
    <property type="entry name" value="GTPase activation domain, GAP"/>
    <property type="match status" value="1"/>
</dbReference>
<feature type="region of interest" description="Disordered" evidence="2">
    <location>
        <begin position="2207"/>
        <end position="2270"/>
    </location>
</feature>
<feature type="domain" description="PH" evidence="3">
    <location>
        <begin position="73"/>
        <end position="164"/>
    </location>
</feature>
<dbReference type="PROSITE" id="PS50018">
    <property type="entry name" value="RAS_GTPASE_ACTIV_2"/>
    <property type="match status" value="1"/>
</dbReference>
<evidence type="ECO:0000313" key="6">
    <source>
        <dbReference type="Proteomes" id="UP001146793"/>
    </source>
</evidence>
<feature type="domain" description="PH" evidence="3">
    <location>
        <begin position="711"/>
        <end position="847"/>
    </location>
</feature>
<organism evidence="5 6">
    <name type="scientific">Anaeramoeba flamelloides</name>
    <dbReference type="NCBI Taxonomy" id="1746091"/>
    <lineage>
        <taxon>Eukaryota</taxon>
        <taxon>Metamonada</taxon>
        <taxon>Anaeramoebidae</taxon>
        <taxon>Anaeramoeba</taxon>
    </lineage>
</organism>
<dbReference type="Gene3D" id="1.10.506.10">
    <property type="entry name" value="GTPase Activation - p120gap, domain 1"/>
    <property type="match status" value="1"/>
</dbReference>
<dbReference type="CDD" id="cd00821">
    <property type="entry name" value="PH"/>
    <property type="match status" value="1"/>
</dbReference>
<comment type="caution">
    <text evidence="5">The sequence shown here is derived from an EMBL/GenBank/DDBJ whole genome shotgun (WGS) entry which is preliminary data.</text>
</comment>
<dbReference type="SUPFAM" id="SSF50729">
    <property type="entry name" value="PH domain-like"/>
    <property type="match status" value="2"/>
</dbReference>
<evidence type="ECO:0000256" key="1">
    <source>
        <dbReference type="ARBA" id="ARBA00022468"/>
    </source>
</evidence>
<evidence type="ECO:0000259" key="3">
    <source>
        <dbReference type="PROSITE" id="PS50003"/>
    </source>
</evidence>
<dbReference type="SMART" id="SM00323">
    <property type="entry name" value="RasGAP"/>
    <property type="match status" value="1"/>
</dbReference>
<name>A0AAV7ZLZ9_9EUKA</name>
<gene>
    <name evidence="5" type="ORF">M0812_12089</name>
</gene>